<reference evidence="1 2" key="2">
    <citation type="journal article" date="2022" name="Mol. Ecol. Resour.">
        <title>The genomes of chicory, endive, great burdock and yacon provide insights into Asteraceae paleo-polyploidization history and plant inulin production.</title>
        <authorList>
            <person name="Fan W."/>
            <person name="Wang S."/>
            <person name="Wang H."/>
            <person name="Wang A."/>
            <person name="Jiang F."/>
            <person name="Liu H."/>
            <person name="Zhao H."/>
            <person name="Xu D."/>
            <person name="Zhang Y."/>
        </authorList>
    </citation>
    <scope>NUCLEOTIDE SEQUENCE [LARGE SCALE GENOMIC DNA]</scope>
    <source>
        <strain evidence="2">cv. Niubang</strain>
    </source>
</reference>
<accession>A0ACB9C7D5</accession>
<keyword evidence="2" id="KW-1185">Reference proteome</keyword>
<name>A0ACB9C7D5_ARCLA</name>
<protein>
    <submittedName>
        <fullName evidence="1">Uncharacterized protein</fullName>
    </submittedName>
</protein>
<organism evidence="1 2">
    <name type="scientific">Arctium lappa</name>
    <name type="common">Greater burdock</name>
    <name type="synonym">Lappa major</name>
    <dbReference type="NCBI Taxonomy" id="4217"/>
    <lineage>
        <taxon>Eukaryota</taxon>
        <taxon>Viridiplantae</taxon>
        <taxon>Streptophyta</taxon>
        <taxon>Embryophyta</taxon>
        <taxon>Tracheophyta</taxon>
        <taxon>Spermatophyta</taxon>
        <taxon>Magnoliopsida</taxon>
        <taxon>eudicotyledons</taxon>
        <taxon>Gunneridae</taxon>
        <taxon>Pentapetalae</taxon>
        <taxon>asterids</taxon>
        <taxon>campanulids</taxon>
        <taxon>Asterales</taxon>
        <taxon>Asteraceae</taxon>
        <taxon>Carduoideae</taxon>
        <taxon>Cardueae</taxon>
        <taxon>Arctiinae</taxon>
        <taxon>Arctium</taxon>
    </lineage>
</organism>
<reference evidence="2" key="1">
    <citation type="journal article" date="2022" name="Mol. Ecol. Resour.">
        <title>The genomes of chicory, endive, great burdock and yacon provide insights into Asteraceae palaeo-polyploidization history and plant inulin production.</title>
        <authorList>
            <person name="Fan W."/>
            <person name="Wang S."/>
            <person name="Wang H."/>
            <person name="Wang A."/>
            <person name="Jiang F."/>
            <person name="Liu H."/>
            <person name="Zhao H."/>
            <person name="Xu D."/>
            <person name="Zhang Y."/>
        </authorList>
    </citation>
    <scope>NUCLEOTIDE SEQUENCE [LARGE SCALE GENOMIC DNA]</scope>
    <source>
        <strain evidence="2">cv. Niubang</strain>
    </source>
</reference>
<evidence type="ECO:0000313" key="2">
    <source>
        <dbReference type="Proteomes" id="UP001055879"/>
    </source>
</evidence>
<proteinExistence type="predicted"/>
<dbReference type="Proteomes" id="UP001055879">
    <property type="component" value="Linkage Group LG05"/>
</dbReference>
<comment type="caution">
    <text evidence="1">The sequence shown here is derived from an EMBL/GenBank/DDBJ whole genome shotgun (WGS) entry which is preliminary data.</text>
</comment>
<gene>
    <name evidence="1" type="ORF">L6452_18853</name>
</gene>
<dbReference type="EMBL" id="CM042051">
    <property type="protein sequence ID" value="KAI3730176.1"/>
    <property type="molecule type" value="Genomic_DNA"/>
</dbReference>
<sequence>MFIEGDTIATHALWRIVKDSMQLSIPVNEFQLYEKARRLKACYLKRSSNSNFSMIDKEYNVYEVSDKIRGKDGNAKLKSEPKDDEKKLILLDHPHAKKVKIHNVKRVKKDNKKEPTILEQSHIKENKERKRALGMKNVKNTVDVDMEYKRKYDKFMTEVTKMKDNDFPVDLAIELVPVSKTLNLEKKWKYIRVLWAETYKKKTRLILETLEKVPSPSHSN</sequence>
<evidence type="ECO:0000313" key="1">
    <source>
        <dbReference type="EMBL" id="KAI3730176.1"/>
    </source>
</evidence>